<evidence type="ECO:0000313" key="6">
    <source>
        <dbReference type="Proteomes" id="UP000246050"/>
    </source>
</evidence>
<dbReference type="GO" id="GO:0003700">
    <property type="term" value="F:DNA-binding transcription factor activity"/>
    <property type="evidence" value="ECO:0007669"/>
    <property type="project" value="TreeGrafter"/>
</dbReference>
<dbReference type="PROSITE" id="PS50932">
    <property type="entry name" value="HTH_LACI_2"/>
    <property type="match status" value="1"/>
</dbReference>
<dbReference type="PANTHER" id="PTHR30146">
    <property type="entry name" value="LACI-RELATED TRANSCRIPTIONAL REPRESSOR"/>
    <property type="match status" value="1"/>
</dbReference>
<proteinExistence type="predicted"/>
<dbReference type="CDD" id="cd01392">
    <property type="entry name" value="HTH_LacI"/>
    <property type="match status" value="1"/>
</dbReference>
<accession>A0A317CZU9</accession>
<dbReference type="CDD" id="cd06267">
    <property type="entry name" value="PBP1_LacI_sugar_binding-like"/>
    <property type="match status" value="1"/>
</dbReference>
<name>A0A317CZU9_9ACTN</name>
<dbReference type="GO" id="GO:0000976">
    <property type="term" value="F:transcription cis-regulatory region binding"/>
    <property type="evidence" value="ECO:0007669"/>
    <property type="project" value="TreeGrafter"/>
</dbReference>
<evidence type="ECO:0000259" key="4">
    <source>
        <dbReference type="PROSITE" id="PS50932"/>
    </source>
</evidence>
<evidence type="ECO:0000256" key="2">
    <source>
        <dbReference type="ARBA" id="ARBA00023125"/>
    </source>
</evidence>
<dbReference type="Pfam" id="PF00356">
    <property type="entry name" value="LacI"/>
    <property type="match status" value="1"/>
</dbReference>
<comment type="caution">
    <text evidence="5">The sequence shown here is derived from an EMBL/GenBank/DDBJ whole genome shotgun (WGS) entry which is preliminary data.</text>
</comment>
<dbReference type="PANTHER" id="PTHR30146:SF109">
    <property type="entry name" value="HTH-TYPE TRANSCRIPTIONAL REGULATOR GALS"/>
    <property type="match status" value="1"/>
</dbReference>
<dbReference type="OrthoDB" id="37081at2"/>
<dbReference type="InterPro" id="IPR028082">
    <property type="entry name" value="Peripla_BP_I"/>
</dbReference>
<evidence type="ECO:0000256" key="3">
    <source>
        <dbReference type="ARBA" id="ARBA00023163"/>
    </source>
</evidence>
<organism evidence="5 6">
    <name type="scientific">Micromonospora sicca</name>
    <dbReference type="NCBI Taxonomy" id="2202420"/>
    <lineage>
        <taxon>Bacteria</taxon>
        <taxon>Bacillati</taxon>
        <taxon>Actinomycetota</taxon>
        <taxon>Actinomycetes</taxon>
        <taxon>Micromonosporales</taxon>
        <taxon>Micromonosporaceae</taxon>
        <taxon>Micromonospora</taxon>
    </lineage>
</organism>
<gene>
    <name evidence="5" type="ORF">DKT69_33470</name>
</gene>
<dbReference type="SUPFAM" id="SSF47413">
    <property type="entry name" value="lambda repressor-like DNA-binding domains"/>
    <property type="match status" value="1"/>
</dbReference>
<feature type="domain" description="HTH lacI-type" evidence="4">
    <location>
        <begin position="1"/>
        <end position="53"/>
    </location>
</feature>
<dbReference type="PROSITE" id="PS00356">
    <property type="entry name" value="HTH_LACI_1"/>
    <property type="match status" value="1"/>
</dbReference>
<dbReference type="SMART" id="SM00354">
    <property type="entry name" value="HTH_LACI"/>
    <property type="match status" value="1"/>
</dbReference>
<dbReference type="AlphaFoldDB" id="A0A317CZU9"/>
<dbReference type="Gene3D" id="3.40.50.2300">
    <property type="match status" value="2"/>
</dbReference>
<evidence type="ECO:0000256" key="1">
    <source>
        <dbReference type="ARBA" id="ARBA00023015"/>
    </source>
</evidence>
<keyword evidence="2" id="KW-0238">DNA-binding</keyword>
<protein>
    <submittedName>
        <fullName evidence="5">LacI family transcriptional regulator</fullName>
    </submittedName>
</protein>
<keyword evidence="1" id="KW-0805">Transcription regulation</keyword>
<dbReference type="InterPro" id="IPR046335">
    <property type="entry name" value="LacI/GalR-like_sensor"/>
</dbReference>
<dbReference type="Proteomes" id="UP000246050">
    <property type="component" value="Unassembled WGS sequence"/>
</dbReference>
<dbReference type="EMBL" id="QGKS01000450">
    <property type="protein sequence ID" value="PWR07989.1"/>
    <property type="molecule type" value="Genomic_DNA"/>
</dbReference>
<evidence type="ECO:0000313" key="5">
    <source>
        <dbReference type="EMBL" id="PWR07989.1"/>
    </source>
</evidence>
<dbReference type="SUPFAM" id="SSF53822">
    <property type="entry name" value="Periplasmic binding protein-like I"/>
    <property type="match status" value="1"/>
</dbReference>
<sequence length="338" mass="37191">MRDVAQAAGVSVMTVSRVINNEPTVHPDYIDRVLKAAVQLGFRRNNLARDLRAGRETATIGLVTEDLRNPFYSQLAREIEQVARSHDTLLITGSSEEDPAREQELIVELCHRRVDGLIVVPTASNHVFCRTEIDLGTPMVFLDRKPEGIEADTVLIDNVGGAAAGTERLIARGHRRIAVIGYEQDLYTIAERTRGFRAAMEAAGLEVDESLLRFGAFTTEQAAAEAAALLDGPNPPTGFFCCNNRMTVGVVEELDRRRAEVDIVGFDDIDFGKFLPMPVTLIGYSVEQFGRRAAEMLFRRIRGYRGRPQTSIIRTNLITRGRRASSPAPAVRAGAGEG</sequence>
<reference evidence="5 6" key="1">
    <citation type="submission" date="2018-05" db="EMBL/GenBank/DDBJ databases">
        <title>Micromonosporas from Atacama Desert.</title>
        <authorList>
            <person name="Carro L."/>
            <person name="Golinska P."/>
            <person name="Klenk H.-P."/>
            <person name="Goodfellow M."/>
        </authorList>
    </citation>
    <scope>NUCLEOTIDE SEQUENCE [LARGE SCALE GENOMIC DNA]</scope>
    <source>
        <strain evidence="5 6">4G51</strain>
    </source>
</reference>
<dbReference type="InterPro" id="IPR000843">
    <property type="entry name" value="HTH_LacI"/>
</dbReference>
<dbReference type="Pfam" id="PF13377">
    <property type="entry name" value="Peripla_BP_3"/>
    <property type="match status" value="1"/>
</dbReference>
<keyword evidence="3" id="KW-0804">Transcription</keyword>
<dbReference type="InterPro" id="IPR010982">
    <property type="entry name" value="Lambda_DNA-bd_dom_sf"/>
</dbReference>
<dbReference type="Gene3D" id="1.10.260.40">
    <property type="entry name" value="lambda repressor-like DNA-binding domains"/>
    <property type="match status" value="1"/>
</dbReference>